<protein>
    <submittedName>
        <fullName evidence="3">Energy transducer TonB</fullName>
    </submittedName>
</protein>
<gene>
    <name evidence="3" type="ORF">E2488_09095</name>
</gene>
<dbReference type="Gene3D" id="3.30.1150.10">
    <property type="match status" value="1"/>
</dbReference>
<dbReference type="EMBL" id="SNQI01000003">
    <property type="protein sequence ID" value="TEW73637.1"/>
    <property type="molecule type" value="Genomic_DNA"/>
</dbReference>
<keyword evidence="1" id="KW-0472">Membrane</keyword>
<proteinExistence type="predicted"/>
<comment type="caution">
    <text evidence="3">The sequence shown here is derived from an EMBL/GenBank/DDBJ whole genome shotgun (WGS) entry which is preliminary data.</text>
</comment>
<feature type="transmembrane region" description="Helical" evidence="1">
    <location>
        <begin position="17"/>
        <end position="34"/>
    </location>
</feature>
<dbReference type="AlphaFoldDB" id="A0A4Y8AQZ8"/>
<keyword evidence="1" id="KW-1133">Transmembrane helix</keyword>
<accession>A0A4Y8AQZ8</accession>
<evidence type="ECO:0000313" key="4">
    <source>
        <dbReference type="Proteomes" id="UP000298517"/>
    </source>
</evidence>
<dbReference type="OrthoDB" id="1522859at2"/>
<evidence type="ECO:0000313" key="3">
    <source>
        <dbReference type="EMBL" id="TEW73637.1"/>
    </source>
</evidence>
<reference evidence="3 4" key="1">
    <citation type="journal article" date="2011" name="J. Microbiol.">
        <title>Gramella jeungdoensis sp. nov., isolated from a solar saltern in Korea.</title>
        <authorList>
            <person name="Joung Y."/>
            <person name="Kim H."/>
            <person name="Jang T."/>
            <person name="Ahn T.S."/>
            <person name="Joh K."/>
        </authorList>
    </citation>
    <scope>NUCLEOTIDE SEQUENCE [LARGE SCALE GENOMIC DNA]</scope>
    <source>
        <strain evidence="3 4">KCTC 23123</strain>
    </source>
</reference>
<dbReference type="Proteomes" id="UP000298517">
    <property type="component" value="Unassembled WGS sequence"/>
</dbReference>
<organism evidence="3 4">
    <name type="scientific">Gramella jeungdoensis</name>
    <dbReference type="NCBI Taxonomy" id="708091"/>
    <lineage>
        <taxon>Bacteria</taxon>
        <taxon>Pseudomonadati</taxon>
        <taxon>Bacteroidota</taxon>
        <taxon>Flavobacteriia</taxon>
        <taxon>Flavobacteriales</taxon>
        <taxon>Flavobacteriaceae</taxon>
        <taxon>Christiangramia</taxon>
    </lineage>
</organism>
<keyword evidence="4" id="KW-1185">Reference proteome</keyword>
<sequence length="244" mass="27431">MEIKKYPDAVLENYSRILVQLGLVLALFIVYEFIKMKSYPRPIEALSASILSEDDDDEVLVEIKPIEEQKAPAPKTVIPEKIIKVEDEIDIQETIIESTETDEYEAIIIDLNKDIVDVEEEETVEEDVAFVVIENVPIYPGCAGTKEELRSCFSEKISKFVLKNFDPGIASDLGLQSGSIQRIFVVFKIDANGKITNIKARAPHKKLQEEAIKVVRALPVMIPGKQRGRPVTVSYGLPIVFKIE</sequence>
<dbReference type="SUPFAM" id="SSF74653">
    <property type="entry name" value="TolA/TonB C-terminal domain"/>
    <property type="match status" value="1"/>
</dbReference>
<evidence type="ECO:0000259" key="2">
    <source>
        <dbReference type="Pfam" id="PF03544"/>
    </source>
</evidence>
<dbReference type="GO" id="GO:0055085">
    <property type="term" value="P:transmembrane transport"/>
    <property type="evidence" value="ECO:0007669"/>
    <property type="project" value="InterPro"/>
</dbReference>
<dbReference type="RefSeq" id="WP_134248038.1">
    <property type="nucleotide sequence ID" value="NZ_SNQI01000003.1"/>
</dbReference>
<dbReference type="Pfam" id="PF03544">
    <property type="entry name" value="TonB_C"/>
    <property type="match status" value="1"/>
</dbReference>
<name>A0A4Y8AQZ8_9FLAO</name>
<dbReference type="InterPro" id="IPR037682">
    <property type="entry name" value="TonB_C"/>
</dbReference>
<evidence type="ECO:0000256" key="1">
    <source>
        <dbReference type="SAM" id="Phobius"/>
    </source>
</evidence>
<feature type="domain" description="TonB C-terminal" evidence="2">
    <location>
        <begin position="183"/>
        <end position="243"/>
    </location>
</feature>
<keyword evidence="1" id="KW-0812">Transmembrane</keyword>